<dbReference type="FunFam" id="3.40.50.720:FF:000084">
    <property type="entry name" value="Short-chain dehydrogenase reductase"/>
    <property type="match status" value="1"/>
</dbReference>
<evidence type="ECO:0000313" key="3">
    <source>
        <dbReference type="EMBL" id="GGW82770.1"/>
    </source>
</evidence>
<evidence type="ECO:0000313" key="4">
    <source>
        <dbReference type="Proteomes" id="UP000608345"/>
    </source>
</evidence>
<organism evidence="3 4">
    <name type="scientific">Advenella faeciporci</name>
    <dbReference type="NCBI Taxonomy" id="797535"/>
    <lineage>
        <taxon>Bacteria</taxon>
        <taxon>Pseudomonadati</taxon>
        <taxon>Pseudomonadota</taxon>
        <taxon>Betaproteobacteria</taxon>
        <taxon>Burkholderiales</taxon>
        <taxon>Alcaligenaceae</taxon>
    </lineage>
</organism>
<proteinExistence type="inferred from homology"/>
<dbReference type="PRINTS" id="PR00081">
    <property type="entry name" value="GDHRDH"/>
</dbReference>
<protein>
    <submittedName>
        <fullName evidence="3">Short-chain dehydrogenase</fullName>
    </submittedName>
</protein>
<accession>A0A918MYA8</accession>
<keyword evidence="4" id="KW-1185">Reference proteome</keyword>
<dbReference type="InterPro" id="IPR020904">
    <property type="entry name" value="Sc_DH/Rdtase_CS"/>
</dbReference>
<reference evidence="3" key="2">
    <citation type="submission" date="2020-09" db="EMBL/GenBank/DDBJ databases">
        <authorList>
            <person name="Sun Q."/>
            <person name="Kim S."/>
        </authorList>
    </citation>
    <scope>NUCLEOTIDE SEQUENCE</scope>
    <source>
        <strain evidence="3">KCTC 23732</strain>
    </source>
</reference>
<comment type="similarity">
    <text evidence="1">Belongs to the short-chain dehydrogenases/reductases (SDR) family.</text>
</comment>
<dbReference type="AlphaFoldDB" id="A0A918MYA8"/>
<gene>
    <name evidence="3" type="ORF">GCM10011450_10830</name>
</gene>
<dbReference type="Gene3D" id="3.40.50.720">
    <property type="entry name" value="NAD(P)-binding Rossmann-like Domain"/>
    <property type="match status" value="1"/>
</dbReference>
<dbReference type="Pfam" id="PF13561">
    <property type="entry name" value="adh_short_C2"/>
    <property type="match status" value="1"/>
</dbReference>
<dbReference type="PANTHER" id="PTHR24321">
    <property type="entry name" value="DEHYDROGENASES, SHORT CHAIN"/>
    <property type="match status" value="1"/>
</dbReference>
<dbReference type="RefSeq" id="WP_189384434.1">
    <property type="nucleotide sequence ID" value="NZ_BAABFY010000055.1"/>
</dbReference>
<dbReference type="EMBL" id="BMYS01000005">
    <property type="protein sequence ID" value="GGW82770.1"/>
    <property type="molecule type" value="Genomic_DNA"/>
</dbReference>
<comment type="caution">
    <text evidence="3">The sequence shown here is derived from an EMBL/GenBank/DDBJ whole genome shotgun (WGS) entry which is preliminary data.</text>
</comment>
<dbReference type="PROSITE" id="PS00061">
    <property type="entry name" value="ADH_SHORT"/>
    <property type="match status" value="1"/>
</dbReference>
<keyword evidence="2" id="KW-0560">Oxidoreductase</keyword>
<dbReference type="PANTHER" id="PTHR24321:SF8">
    <property type="entry name" value="ESTRADIOL 17-BETA-DEHYDROGENASE 8-RELATED"/>
    <property type="match status" value="1"/>
</dbReference>
<dbReference type="InterPro" id="IPR036291">
    <property type="entry name" value="NAD(P)-bd_dom_sf"/>
</dbReference>
<dbReference type="SUPFAM" id="SSF51735">
    <property type="entry name" value="NAD(P)-binding Rossmann-fold domains"/>
    <property type="match status" value="1"/>
</dbReference>
<dbReference type="GO" id="GO:0016491">
    <property type="term" value="F:oxidoreductase activity"/>
    <property type="evidence" value="ECO:0007669"/>
    <property type="project" value="UniProtKB-KW"/>
</dbReference>
<dbReference type="InterPro" id="IPR002347">
    <property type="entry name" value="SDR_fam"/>
</dbReference>
<evidence type="ECO:0000256" key="2">
    <source>
        <dbReference type="ARBA" id="ARBA00023002"/>
    </source>
</evidence>
<reference evidence="3" key="1">
    <citation type="journal article" date="2014" name="Int. J. Syst. Evol. Microbiol.">
        <title>Complete genome sequence of Corynebacterium casei LMG S-19264T (=DSM 44701T), isolated from a smear-ripened cheese.</title>
        <authorList>
            <consortium name="US DOE Joint Genome Institute (JGI-PGF)"/>
            <person name="Walter F."/>
            <person name="Albersmeier A."/>
            <person name="Kalinowski J."/>
            <person name="Ruckert C."/>
        </authorList>
    </citation>
    <scope>NUCLEOTIDE SEQUENCE</scope>
    <source>
        <strain evidence="3">KCTC 23732</strain>
    </source>
</reference>
<name>A0A918MYA8_9BURK</name>
<dbReference type="NCBIfam" id="NF005559">
    <property type="entry name" value="PRK07231.1"/>
    <property type="match status" value="1"/>
</dbReference>
<sequence>MSYNRFTNKAVIVTGAASGLGESAAMAFAAEGAKVIVSDISIEQGQAVVNKITAQGGQAFFVKADVSNEEEVKNLFEQAVEQYGKVDVIFANAGINIEANVDELDSKDWQRIIDINLNGVFYCDKYAVQQFKKQGTGGAIVNNGSIHSMVARDKLTAYSAAKGGVKMLTQMVGTSHAKEGIRCNMVCPGYINTPLTETITPEIRAGIAALHPIGRMGEPKEVSAAVLFLASDDASFITGTSLLVDGGYTAV</sequence>
<dbReference type="Proteomes" id="UP000608345">
    <property type="component" value="Unassembled WGS sequence"/>
</dbReference>
<evidence type="ECO:0000256" key="1">
    <source>
        <dbReference type="ARBA" id="ARBA00006484"/>
    </source>
</evidence>
<dbReference type="PRINTS" id="PR00080">
    <property type="entry name" value="SDRFAMILY"/>
</dbReference>